<accession>A0A212R6R8</accession>
<evidence type="ECO:0000313" key="3">
    <source>
        <dbReference type="Proteomes" id="UP000197025"/>
    </source>
</evidence>
<dbReference type="OrthoDB" id="9811293at2"/>
<dbReference type="AlphaFoldDB" id="A0A212R6R8"/>
<feature type="transmembrane region" description="Helical" evidence="1">
    <location>
        <begin position="57"/>
        <end position="81"/>
    </location>
</feature>
<feature type="transmembrane region" description="Helical" evidence="1">
    <location>
        <begin position="229"/>
        <end position="251"/>
    </location>
</feature>
<name>A0A212R6R8_9CHLR</name>
<dbReference type="InParanoid" id="A0A212R6R8"/>
<keyword evidence="1" id="KW-0472">Membrane</keyword>
<proteinExistence type="predicted"/>
<reference evidence="3" key="1">
    <citation type="submission" date="2017-06" db="EMBL/GenBank/DDBJ databases">
        <authorList>
            <person name="Varghese N."/>
            <person name="Submissions S."/>
        </authorList>
    </citation>
    <scope>NUCLEOTIDE SEQUENCE [LARGE SCALE GENOMIC DNA]</scope>
    <source>
        <strain evidence="3">JAD2</strain>
    </source>
</reference>
<keyword evidence="1" id="KW-0812">Transmembrane</keyword>
<feature type="transmembrane region" description="Helical" evidence="1">
    <location>
        <begin position="172"/>
        <end position="189"/>
    </location>
</feature>
<evidence type="ECO:0000313" key="2">
    <source>
        <dbReference type="EMBL" id="SNB67815.1"/>
    </source>
</evidence>
<dbReference type="PANTHER" id="PTHR39419">
    <property type="entry name" value="SLL0814 PROTEIN"/>
    <property type="match status" value="1"/>
</dbReference>
<sequence length="265" mass="29287">MRRLLLIAFGAVTFYHLIALAWGWPNPFWLMPLNTLLQWGFALAHALPTLGRHRALLLLGLTFGISLTLEAVGVATGWIYGPYAYTERLGPRLLSVPVLIPLAWFMMAYPAFLLACIALDEPPASPRGWGVAVLAAMWMTGWDLAMDPAMARRGFWVWQEAGPYFGVPVRNFIGWMVTMLLIYGLYLGISRRWPSPASVPAPMGEAVVAYAIAGAAFVFYPLLNPRADPLMQALGIVAFFTMGPPVWIAFLRLRALRAGRRVLGA</sequence>
<protein>
    <submittedName>
        <fullName evidence="2">Putative membrane protein</fullName>
    </submittedName>
</protein>
<feature type="transmembrane region" description="Helical" evidence="1">
    <location>
        <begin position="93"/>
        <end position="117"/>
    </location>
</feature>
<organism evidence="2 3">
    <name type="scientific">Thermoflexus hugenholtzii JAD2</name>
    <dbReference type="NCBI Taxonomy" id="877466"/>
    <lineage>
        <taxon>Bacteria</taxon>
        <taxon>Bacillati</taxon>
        <taxon>Chloroflexota</taxon>
        <taxon>Thermoflexia</taxon>
        <taxon>Thermoflexales</taxon>
        <taxon>Thermoflexaceae</taxon>
        <taxon>Thermoflexus</taxon>
    </lineage>
</organism>
<evidence type="ECO:0000256" key="1">
    <source>
        <dbReference type="SAM" id="Phobius"/>
    </source>
</evidence>
<gene>
    <name evidence="2" type="ORF">SAMN02746019_00001780</name>
</gene>
<keyword evidence="3" id="KW-1185">Reference proteome</keyword>
<dbReference type="InterPro" id="IPR007354">
    <property type="entry name" value="CruF-like"/>
</dbReference>
<dbReference type="RefSeq" id="WP_159461675.1">
    <property type="nucleotide sequence ID" value="NZ_FYEK01000035.1"/>
</dbReference>
<dbReference type="Proteomes" id="UP000197025">
    <property type="component" value="Unassembled WGS sequence"/>
</dbReference>
<keyword evidence="1" id="KW-1133">Transmembrane helix</keyword>
<dbReference type="Pfam" id="PF04240">
    <property type="entry name" value="Caroten_synth"/>
    <property type="match status" value="1"/>
</dbReference>
<dbReference type="EMBL" id="FYEK01000035">
    <property type="protein sequence ID" value="SNB67815.1"/>
    <property type="molecule type" value="Genomic_DNA"/>
</dbReference>
<feature type="transmembrane region" description="Helical" evidence="1">
    <location>
        <begin position="33"/>
        <end position="50"/>
    </location>
</feature>
<feature type="transmembrane region" description="Helical" evidence="1">
    <location>
        <begin position="129"/>
        <end position="146"/>
    </location>
</feature>
<feature type="transmembrane region" description="Helical" evidence="1">
    <location>
        <begin position="201"/>
        <end position="223"/>
    </location>
</feature>
<dbReference type="PANTHER" id="PTHR39419:SF1">
    <property type="entry name" value="SLL0814 PROTEIN"/>
    <property type="match status" value="1"/>
</dbReference>